<feature type="disulfide bond" evidence="1">
    <location>
        <begin position="195"/>
        <end position="204"/>
    </location>
</feature>
<feature type="transmembrane region" description="Helical" evidence="3">
    <location>
        <begin position="42"/>
        <end position="59"/>
    </location>
</feature>
<feature type="compositionally biased region" description="Polar residues" evidence="2">
    <location>
        <begin position="291"/>
        <end position="309"/>
    </location>
</feature>
<feature type="transmembrane region" description="Helical" evidence="3">
    <location>
        <begin position="229"/>
        <end position="251"/>
    </location>
</feature>
<evidence type="ECO:0000256" key="1">
    <source>
        <dbReference type="PROSITE-ProRule" id="PRU00076"/>
    </source>
</evidence>
<evidence type="ECO:0000259" key="4">
    <source>
        <dbReference type="PROSITE" id="PS50026"/>
    </source>
</evidence>
<evidence type="ECO:0000313" key="6">
    <source>
        <dbReference type="Proteomes" id="UP001642483"/>
    </source>
</evidence>
<dbReference type="InterPro" id="IPR036058">
    <property type="entry name" value="Kazal_dom_sf"/>
</dbReference>
<keyword evidence="6" id="KW-1185">Reference proteome</keyword>
<reference evidence="5 6" key="1">
    <citation type="submission" date="2024-02" db="EMBL/GenBank/DDBJ databases">
        <authorList>
            <person name="Daric V."/>
            <person name="Darras S."/>
        </authorList>
    </citation>
    <scope>NUCLEOTIDE SEQUENCE [LARGE SCALE GENOMIC DNA]</scope>
</reference>
<feature type="domain" description="EGF-like" evidence="4">
    <location>
        <begin position="163"/>
        <end position="205"/>
    </location>
</feature>
<protein>
    <recommendedName>
        <fullName evidence="4">EGF-like domain-containing protein</fullName>
    </recommendedName>
</protein>
<comment type="caution">
    <text evidence="1">Lacks conserved residue(s) required for the propagation of feature annotation.</text>
</comment>
<evidence type="ECO:0000256" key="3">
    <source>
        <dbReference type="SAM" id="Phobius"/>
    </source>
</evidence>
<sequence>MIQVIVNKEETSSNINTESEERHTAKRCCKCLSTSFSSSMKCLTIVFLICFMMLFHSASSQEVKHQCDPTDITTCKYGGVCKSTSTLPQLVNNRYEPSKYICVCEPVACIPILGYDPVCAEDGNTYPNDLCRRHQECLIQKPVKRSCRGTCESLECERDALSNEIACSEDFSYYCFNYGECLVHSETPEQPYCKCLPGYLGSRCESKDAREVKDFNDFGDRNGEINYQVAFLCCLGVLVLVLILQTVYCIIRCYDSSSEDKPECSDNPICKGGQKTSFNVVAEQDRDTKKSQTWQKDNAKISTTDVENL</sequence>
<evidence type="ECO:0000313" key="5">
    <source>
        <dbReference type="EMBL" id="CAK8690483.1"/>
    </source>
</evidence>
<dbReference type="InterPro" id="IPR000742">
    <property type="entry name" value="EGF"/>
</dbReference>
<accession>A0ABP0GHN6</accession>
<dbReference type="Gene3D" id="2.10.25.10">
    <property type="entry name" value="Laminin"/>
    <property type="match status" value="1"/>
</dbReference>
<keyword evidence="3" id="KW-1133">Transmembrane helix</keyword>
<dbReference type="PROSITE" id="PS00022">
    <property type="entry name" value="EGF_1"/>
    <property type="match status" value="1"/>
</dbReference>
<organism evidence="5 6">
    <name type="scientific">Clavelina lepadiformis</name>
    <name type="common">Light-bulb sea squirt</name>
    <name type="synonym">Ascidia lepadiformis</name>
    <dbReference type="NCBI Taxonomy" id="159417"/>
    <lineage>
        <taxon>Eukaryota</taxon>
        <taxon>Metazoa</taxon>
        <taxon>Chordata</taxon>
        <taxon>Tunicata</taxon>
        <taxon>Ascidiacea</taxon>
        <taxon>Aplousobranchia</taxon>
        <taxon>Clavelinidae</taxon>
        <taxon>Clavelina</taxon>
    </lineage>
</organism>
<keyword evidence="1" id="KW-0245">EGF-like domain</keyword>
<keyword evidence="3" id="KW-0812">Transmembrane</keyword>
<comment type="caution">
    <text evidence="5">The sequence shown here is derived from an EMBL/GenBank/DDBJ whole genome shotgun (WGS) entry which is preliminary data.</text>
</comment>
<dbReference type="PROSITE" id="PS01186">
    <property type="entry name" value="EGF_2"/>
    <property type="match status" value="1"/>
</dbReference>
<name>A0ABP0GHN6_CLALP</name>
<dbReference type="PROSITE" id="PS50026">
    <property type="entry name" value="EGF_3"/>
    <property type="match status" value="1"/>
</dbReference>
<dbReference type="Proteomes" id="UP001642483">
    <property type="component" value="Unassembled WGS sequence"/>
</dbReference>
<dbReference type="EMBL" id="CAWYQH010000119">
    <property type="protein sequence ID" value="CAK8690483.1"/>
    <property type="molecule type" value="Genomic_DNA"/>
</dbReference>
<dbReference type="Gene3D" id="3.30.60.30">
    <property type="match status" value="1"/>
</dbReference>
<gene>
    <name evidence="5" type="ORF">CVLEPA_LOCUS23098</name>
</gene>
<evidence type="ECO:0000256" key="2">
    <source>
        <dbReference type="SAM" id="MobiDB-lite"/>
    </source>
</evidence>
<dbReference type="SUPFAM" id="SSF57196">
    <property type="entry name" value="EGF/Laminin"/>
    <property type="match status" value="1"/>
</dbReference>
<proteinExistence type="predicted"/>
<keyword evidence="3" id="KW-0472">Membrane</keyword>
<keyword evidence="1" id="KW-1015">Disulfide bond</keyword>
<feature type="region of interest" description="Disordered" evidence="2">
    <location>
        <begin position="282"/>
        <end position="309"/>
    </location>
</feature>
<dbReference type="SUPFAM" id="SSF100895">
    <property type="entry name" value="Kazal-type serine protease inhibitors"/>
    <property type="match status" value="1"/>
</dbReference>